<name>A0A0A9FHS7_ARUDO</name>
<keyword evidence="1" id="KW-0472">Membrane</keyword>
<reference evidence="2" key="2">
    <citation type="journal article" date="2015" name="Data Brief">
        <title>Shoot transcriptome of the giant reed, Arundo donax.</title>
        <authorList>
            <person name="Barrero R.A."/>
            <person name="Guerrero F.D."/>
            <person name="Moolhuijzen P."/>
            <person name="Goolsby J.A."/>
            <person name="Tidwell J."/>
            <person name="Bellgard S.E."/>
            <person name="Bellgard M.I."/>
        </authorList>
    </citation>
    <scope>NUCLEOTIDE SEQUENCE</scope>
    <source>
        <tissue evidence="2">Shoot tissue taken approximately 20 cm above the soil surface</tissue>
    </source>
</reference>
<accession>A0A0A9FHS7</accession>
<proteinExistence type="predicted"/>
<evidence type="ECO:0000313" key="2">
    <source>
        <dbReference type="EMBL" id="JAE07833.1"/>
    </source>
</evidence>
<feature type="transmembrane region" description="Helical" evidence="1">
    <location>
        <begin position="20"/>
        <end position="44"/>
    </location>
</feature>
<organism evidence="2">
    <name type="scientific">Arundo donax</name>
    <name type="common">Giant reed</name>
    <name type="synonym">Donax arundinaceus</name>
    <dbReference type="NCBI Taxonomy" id="35708"/>
    <lineage>
        <taxon>Eukaryota</taxon>
        <taxon>Viridiplantae</taxon>
        <taxon>Streptophyta</taxon>
        <taxon>Embryophyta</taxon>
        <taxon>Tracheophyta</taxon>
        <taxon>Spermatophyta</taxon>
        <taxon>Magnoliopsida</taxon>
        <taxon>Liliopsida</taxon>
        <taxon>Poales</taxon>
        <taxon>Poaceae</taxon>
        <taxon>PACMAD clade</taxon>
        <taxon>Arundinoideae</taxon>
        <taxon>Arundineae</taxon>
        <taxon>Arundo</taxon>
    </lineage>
</organism>
<evidence type="ECO:0000256" key="1">
    <source>
        <dbReference type="SAM" id="Phobius"/>
    </source>
</evidence>
<protein>
    <submittedName>
        <fullName evidence="2">Uncharacterized protein</fullName>
    </submittedName>
</protein>
<dbReference type="AlphaFoldDB" id="A0A0A9FHS7"/>
<keyword evidence="1" id="KW-1133">Transmembrane helix</keyword>
<reference evidence="2" key="1">
    <citation type="submission" date="2014-09" db="EMBL/GenBank/DDBJ databases">
        <authorList>
            <person name="Magalhaes I.L.F."/>
            <person name="Oliveira U."/>
            <person name="Santos F.R."/>
            <person name="Vidigal T.H.D.A."/>
            <person name="Brescovit A.D."/>
            <person name="Santos A.J."/>
        </authorList>
    </citation>
    <scope>NUCLEOTIDE SEQUENCE</scope>
    <source>
        <tissue evidence="2">Shoot tissue taken approximately 20 cm above the soil surface</tissue>
    </source>
</reference>
<dbReference type="EMBL" id="GBRH01190063">
    <property type="protein sequence ID" value="JAE07833.1"/>
    <property type="molecule type" value="Transcribed_RNA"/>
</dbReference>
<keyword evidence="1" id="KW-0812">Transmembrane</keyword>
<sequence>MMHRLFFIQIDMMHYESFFLFGMFCLLMALYFTLFNFLLVPFVFNVFLEL</sequence>